<proteinExistence type="predicted"/>
<dbReference type="EMBL" id="CP007035">
    <property type="protein sequence ID" value="AHF17582.1"/>
    <property type="molecule type" value="Genomic_DNA"/>
</dbReference>
<sequence length="207" mass="23684">MYKPNYKYLNEIYIDKIIFEPGPLESDVTIFGYIKDNIDPEVYNPADYCCDFSLLNDLLAIAGESAEPIIDAIATKLNAPGIEDPIVIDLEEIAIAPLKIDFINLKVYKPKELNADGKWMEDDNDSFYLIESLESGLYFGSDGKEHNYYKDLMADYMILLSNQYALYREFCSIGLSEKRSRKKSGLSDDILFKLAFLNFKITNDETN</sequence>
<evidence type="ECO:0000313" key="1">
    <source>
        <dbReference type="EMBL" id="AHF17582.1"/>
    </source>
</evidence>
<protein>
    <submittedName>
        <fullName evidence="1">Uncharacterized protein</fullName>
    </submittedName>
</protein>
<reference evidence="1 2" key="1">
    <citation type="submission" date="2013-12" db="EMBL/GenBank/DDBJ databases">
        <authorList>
            <consortium name="DOE Joint Genome Institute"/>
            <person name="Eisen J."/>
            <person name="Huntemann M."/>
            <person name="Han J."/>
            <person name="Chen A."/>
            <person name="Kyrpides N."/>
            <person name="Mavromatis K."/>
            <person name="Markowitz V."/>
            <person name="Palaniappan K."/>
            <person name="Ivanova N."/>
            <person name="Schaumberg A."/>
            <person name="Pati A."/>
            <person name="Liolios K."/>
            <person name="Nordberg H.P."/>
            <person name="Cantor M.N."/>
            <person name="Hua S.X."/>
            <person name="Woyke T."/>
        </authorList>
    </citation>
    <scope>NUCLEOTIDE SEQUENCE [LARGE SCALE GENOMIC DNA]</scope>
    <source>
        <strain evidence="2">DSM 19437</strain>
    </source>
</reference>
<organism evidence="1 2">
    <name type="scientific">Niabella soli DSM 19437</name>
    <dbReference type="NCBI Taxonomy" id="929713"/>
    <lineage>
        <taxon>Bacteria</taxon>
        <taxon>Pseudomonadati</taxon>
        <taxon>Bacteroidota</taxon>
        <taxon>Chitinophagia</taxon>
        <taxon>Chitinophagales</taxon>
        <taxon>Chitinophagaceae</taxon>
        <taxon>Niabella</taxon>
    </lineage>
</organism>
<dbReference type="HOGENOM" id="CLU_1325203_0_0_10"/>
<accession>W0F3H9</accession>
<dbReference type="STRING" id="929713.NIASO_10360"/>
<dbReference type="RefSeq" id="WP_008585342.1">
    <property type="nucleotide sequence ID" value="NZ_CP007035.1"/>
</dbReference>
<keyword evidence="2" id="KW-1185">Reference proteome</keyword>
<dbReference type="AlphaFoldDB" id="W0F3H9"/>
<dbReference type="Proteomes" id="UP000003586">
    <property type="component" value="Chromosome"/>
</dbReference>
<dbReference type="KEGG" id="nso:NIASO_10360"/>
<evidence type="ECO:0000313" key="2">
    <source>
        <dbReference type="Proteomes" id="UP000003586"/>
    </source>
</evidence>
<dbReference type="OrthoDB" id="619218at2"/>
<name>W0F3H9_9BACT</name>
<gene>
    <name evidence="1" type="ORF">NIASO_10360</name>
</gene>